<feature type="signal peptide" evidence="1">
    <location>
        <begin position="1"/>
        <end position="31"/>
    </location>
</feature>
<dbReference type="SUPFAM" id="SSF56601">
    <property type="entry name" value="beta-lactamase/transpeptidase-like"/>
    <property type="match status" value="1"/>
</dbReference>
<accession>A0A437LEL9</accession>
<gene>
    <name evidence="3" type="ORF">EOD73_14895</name>
</gene>
<keyword evidence="3" id="KW-0378">Hydrolase</keyword>
<protein>
    <submittedName>
        <fullName evidence="3">Class A beta-lactamase-related serine hydrolase</fullName>
    </submittedName>
</protein>
<dbReference type="PANTHER" id="PTHR46825:SF9">
    <property type="entry name" value="BETA-LACTAMASE-RELATED DOMAIN-CONTAINING PROTEIN"/>
    <property type="match status" value="1"/>
</dbReference>
<comment type="caution">
    <text evidence="3">The sequence shown here is derived from an EMBL/GenBank/DDBJ whole genome shotgun (WGS) entry which is preliminary data.</text>
</comment>
<dbReference type="OrthoDB" id="9799367at2"/>
<sequence>MGPFRTLEPSLRPTSLALAIGALSLPLALQAAPPPAVDAAAIDAVFAQHTASTPGCAVGVVRDGQLLHAKGYGLADLSFGVPITPRTVFDIGSVSKQFTALALLWLVHDGQLRLDDTVQQHLPELAASLPQPITLRQMLQHTAGLPDYPLMMVLAGDAEENVTGDEDALRVIRAGVPLNFAPGTEFSYSNSGYFLAGQVVEKVSGQKLDAFLKARLFQPLGMAATHIRTDHTQVVAQRANAYAPRQGGWALSFSNWNQAGDGAVQSSVDDLARWEAELMDPKVVPAPVLTWMRTPGVLANGKTTTYGMGWMTDPYRGLTRTHHGGVWAGYRAMTMRFPSERTAIALTCNRAAADTADLAQKVADVVLAGAFPTPRNPLPANPTVPAAELERLHGAYLRSDGVALARIDPGSSPGTLTINQGGGPAPLTVLDATELRTRQGSRLRWADDRQSFELVNARDDARVRYQRVALGRLSAAQRQALIGRYAHAGLAAQWQVQAGEGEALVLKGKGLDDGLPLQPINAQLLRSPMGLVHIQRDAQGRVASLRLANDRLRHLVMTRL</sequence>
<feature type="domain" description="Beta-lactamase-related" evidence="2">
    <location>
        <begin position="43"/>
        <end position="365"/>
    </location>
</feature>
<feature type="chain" id="PRO_5019353378" evidence="1">
    <location>
        <begin position="32"/>
        <end position="560"/>
    </location>
</feature>
<keyword evidence="1" id="KW-0732">Signal</keyword>
<evidence type="ECO:0000259" key="2">
    <source>
        <dbReference type="Pfam" id="PF00144"/>
    </source>
</evidence>
<dbReference type="Gene3D" id="3.40.710.10">
    <property type="entry name" value="DD-peptidase/beta-lactamase superfamily"/>
    <property type="match status" value="1"/>
</dbReference>
<dbReference type="Proteomes" id="UP000288587">
    <property type="component" value="Unassembled WGS sequence"/>
</dbReference>
<dbReference type="InterPro" id="IPR012338">
    <property type="entry name" value="Beta-lactam/transpept-like"/>
</dbReference>
<dbReference type="Pfam" id="PF00144">
    <property type="entry name" value="Beta-lactamase"/>
    <property type="match status" value="1"/>
</dbReference>
<reference evidence="3 4" key="1">
    <citation type="submission" date="2019-01" db="EMBL/GenBank/DDBJ databases">
        <authorList>
            <person name="Chen W.-M."/>
        </authorList>
    </citation>
    <scope>NUCLEOTIDE SEQUENCE [LARGE SCALE GENOMIC DNA]</scope>
    <source>
        <strain evidence="3 4">CCP-18</strain>
    </source>
</reference>
<dbReference type="AlphaFoldDB" id="A0A437LEL9"/>
<dbReference type="InterPro" id="IPR050491">
    <property type="entry name" value="AmpC-like"/>
</dbReference>
<keyword evidence="4" id="KW-1185">Reference proteome</keyword>
<dbReference type="EMBL" id="SACM01000004">
    <property type="protein sequence ID" value="RVT83847.1"/>
    <property type="molecule type" value="Genomic_DNA"/>
</dbReference>
<dbReference type="PANTHER" id="PTHR46825">
    <property type="entry name" value="D-ALANYL-D-ALANINE-CARBOXYPEPTIDASE/ENDOPEPTIDASE AMPH"/>
    <property type="match status" value="1"/>
</dbReference>
<proteinExistence type="predicted"/>
<evidence type="ECO:0000313" key="4">
    <source>
        <dbReference type="Proteomes" id="UP000288587"/>
    </source>
</evidence>
<evidence type="ECO:0000313" key="3">
    <source>
        <dbReference type="EMBL" id="RVT83847.1"/>
    </source>
</evidence>
<dbReference type="InterPro" id="IPR001466">
    <property type="entry name" value="Beta-lactam-related"/>
</dbReference>
<organism evidence="3 4">
    <name type="scientific">Inhella crocodyli</name>
    <dbReference type="NCBI Taxonomy" id="2499851"/>
    <lineage>
        <taxon>Bacteria</taxon>
        <taxon>Pseudomonadati</taxon>
        <taxon>Pseudomonadota</taxon>
        <taxon>Betaproteobacteria</taxon>
        <taxon>Burkholderiales</taxon>
        <taxon>Sphaerotilaceae</taxon>
        <taxon>Inhella</taxon>
    </lineage>
</organism>
<name>A0A437LEL9_9BURK</name>
<evidence type="ECO:0000256" key="1">
    <source>
        <dbReference type="SAM" id="SignalP"/>
    </source>
</evidence>
<dbReference type="GO" id="GO:0016787">
    <property type="term" value="F:hydrolase activity"/>
    <property type="evidence" value="ECO:0007669"/>
    <property type="project" value="UniProtKB-KW"/>
</dbReference>